<evidence type="ECO:0000313" key="3">
    <source>
        <dbReference type="Proteomes" id="UP000093391"/>
    </source>
</evidence>
<dbReference type="AlphaFoldDB" id="A0A1B2M0S3"/>
<organism evidence="2 3">
    <name type="scientific">Acinetobacter larvae</name>
    <dbReference type="NCBI Taxonomy" id="1789224"/>
    <lineage>
        <taxon>Bacteria</taxon>
        <taxon>Pseudomonadati</taxon>
        <taxon>Pseudomonadota</taxon>
        <taxon>Gammaproteobacteria</taxon>
        <taxon>Moraxellales</taxon>
        <taxon>Moraxellaceae</taxon>
        <taxon>Acinetobacter</taxon>
    </lineage>
</organism>
<accession>A0A1B2M0S3</accession>
<keyword evidence="1" id="KW-1133">Transmembrane helix</keyword>
<keyword evidence="3" id="KW-1185">Reference proteome</keyword>
<proteinExistence type="predicted"/>
<dbReference type="KEGG" id="ala:BFG52_10690"/>
<protein>
    <submittedName>
        <fullName evidence="2">Uncharacterized protein</fullName>
    </submittedName>
</protein>
<gene>
    <name evidence="2" type="ORF">BFG52_10690</name>
</gene>
<keyword evidence="1" id="KW-0472">Membrane</keyword>
<feature type="transmembrane region" description="Helical" evidence="1">
    <location>
        <begin position="6"/>
        <end position="32"/>
    </location>
</feature>
<dbReference type="EMBL" id="CP016895">
    <property type="protein sequence ID" value="AOA58769.1"/>
    <property type="molecule type" value="Genomic_DNA"/>
</dbReference>
<evidence type="ECO:0000256" key="1">
    <source>
        <dbReference type="SAM" id="Phobius"/>
    </source>
</evidence>
<name>A0A1B2M0S3_9GAMM</name>
<evidence type="ECO:0000313" key="2">
    <source>
        <dbReference type="EMBL" id="AOA58769.1"/>
    </source>
</evidence>
<keyword evidence="1" id="KW-0812">Transmembrane</keyword>
<sequence>MGFLDLIYTFFAKMDVVSGFAISFVIVVILIIHNNIEATEDDKKIEKQLEHFNIKQLSPVIRLLCYYALYGQNDWNAEKIAYIRSIFEPQCKTAEDFEYLQVLLNEQTYYANIQLSLIARKNLDLASRQAIFNDCVHLLNMNQVTAAVMQTLMSQLRKDLKIIAEKPTEKHKINEKFNLKTHDDATP</sequence>
<dbReference type="Proteomes" id="UP000093391">
    <property type="component" value="Chromosome"/>
</dbReference>
<reference evidence="2 3" key="1">
    <citation type="submission" date="2016-08" db="EMBL/GenBank/DDBJ databases">
        <authorList>
            <person name="Seilhamer J.J."/>
        </authorList>
    </citation>
    <scope>NUCLEOTIDE SEQUENCE [LARGE SCALE GENOMIC DNA]</scope>
    <source>
        <strain evidence="2 3">BRTC-1</strain>
    </source>
</reference>